<dbReference type="EMBL" id="SRZB01000049">
    <property type="protein sequence ID" value="TGX96748.1"/>
    <property type="molecule type" value="Genomic_DNA"/>
</dbReference>
<gene>
    <name evidence="1" type="ORF">E5357_15185</name>
</gene>
<protein>
    <submittedName>
        <fullName evidence="1">Uncharacterized protein</fullName>
    </submittedName>
</protein>
<accession>A0AC61QW33</accession>
<proteinExistence type="predicted"/>
<dbReference type="Proteomes" id="UP000307720">
    <property type="component" value="Unassembled WGS sequence"/>
</dbReference>
<reference evidence="1" key="1">
    <citation type="submission" date="2019-04" db="EMBL/GenBank/DDBJ databases">
        <title>Microbes associate with the intestines of laboratory mice.</title>
        <authorList>
            <person name="Navarre W."/>
            <person name="Wong E."/>
            <person name="Huang K."/>
            <person name="Tropini C."/>
            <person name="Ng K."/>
            <person name="Yu B."/>
        </authorList>
    </citation>
    <scope>NUCLEOTIDE SEQUENCE</scope>
    <source>
        <strain evidence="1">NM72_1-8</strain>
    </source>
</reference>
<organism evidence="1 2">
    <name type="scientific">Hominisplanchenecus murintestinalis</name>
    <dbReference type="NCBI Taxonomy" id="2941517"/>
    <lineage>
        <taxon>Bacteria</taxon>
        <taxon>Bacillati</taxon>
        <taxon>Bacillota</taxon>
        <taxon>Clostridia</taxon>
        <taxon>Lachnospirales</taxon>
        <taxon>Lachnospiraceae</taxon>
        <taxon>Hominisplanchenecus</taxon>
    </lineage>
</organism>
<keyword evidence="2" id="KW-1185">Reference proteome</keyword>
<sequence>MKRIKSYLILVISFLALAGTLEGCGGSGGESEFRKESEDIVYESENCISETGSVEGETEGISMETAAIETKEESPETESTASETESILNQQMYKDYAELLEKYQSVYEQVKSSGVPEEIPEDMNLEFYLAVSYQEAEFSGFHLYDLNADGIPELFIGMHSGEDASELFIYDVYTWKDGGSVRLMDDIGYRAGTCIICEGGIIKDLSSGSAVDSMEDYHRLPEYGAELEIVESISMHGNIETGEIYFYHDRDGNEENKISEEMYYEISGNYHEIEGIPFYESIPENIEAMRTGSLQFL</sequence>
<evidence type="ECO:0000313" key="2">
    <source>
        <dbReference type="Proteomes" id="UP000307720"/>
    </source>
</evidence>
<evidence type="ECO:0000313" key="1">
    <source>
        <dbReference type="EMBL" id="TGX96748.1"/>
    </source>
</evidence>
<name>A0AC61QW33_9FIRM</name>
<comment type="caution">
    <text evidence="1">The sequence shown here is derived from an EMBL/GenBank/DDBJ whole genome shotgun (WGS) entry which is preliminary data.</text>
</comment>